<feature type="compositionally biased region" description="Low complexity" evidence="1">
    <location>
        <begin position="359"/>
        <end position="377"/>
    </location>
</feature>
<protein>
    <submittedName>
        <fullName evidence="2">Uncharacterized protein</fullName>
    </submittedName>
</protein>
<evidence type="ECO:0000313" key="3">
    <source>
        <dbReference type="EMBL" id="CAL4805822.1"/>
    </source>
</evidence>
<dbReference type="EMBL" id="CAMXCT010006698">
    <property type="protein sequence ID" value="CAI4018510.1"/>
    <property type="molecule type" value="Genomic_DNA"/>
</dbReference>
<dbReference type="EMBL" id="CAMXCT020006698">
    <property type="protein sequence ID" value="CAL1171885.1"/>
    <property type="molecule type" value="Genomic_DNA"/>
</dbReference>
<name>A0A9P1GPA8_9DINO</name>
<accession>A0A9P1GPA8</accession>
<feature type="region of interest" description="Disordered" evidence="1">
    <location>
        <begin position="339"/>
        <end position="456"/>
    </location>
</feature>
<evidence type="ECO:0000313" key="4">
    <source>
        <dbReference type="Proteomes" id="UP001152797"/>
    </source>
</evidence>
<proteinExistence type="predicted"/>
<evidence type="ECO:0000313" key="2">
    <source>
        <dbReference type="EMBL" id="CAI4018510.1"/>
    </source>
</evidence>
<feature type="compositionally biased region" description="Basic and acidic residues" evidence="1">
    <location>
        <begin position="394"/>
        <end position="436"/>
    </location>
</feature>
<reference evidence="2" key="1">
    <citation type="submission" date="2022-10" db="EMBL/GenBank/DDBJ databases">
        <authorList>
            <person name="Chen Y."/>
            <person name="Dougan E. K."/>
            <person name="Chan C."/>
            <person name="Rhodes N."/>
            <person name="Thang M."/>
        </authorList>
    </citation>
    <scope>NUCLEOTIDE SEQUENCE</scope>
</reference>
<dbReference type="AlphaFoldDB" id="A0A9P1GPA8"/>
<feature type="region of interest" description="Disordered" evidence="1">
    <location>
        <begin position="21"/>
        <end position="61"/>
    </location>
</feature>
<gene>
    <name evidence="2" type="ORF">C1SCF055_LOCUS43065</name>
</gene>
<feature type="region of interest" description="Disordered" evidence="1">
    <location>
        <begin position="179"/>
        <end position="314"/>
    </location>
</feature>
<feature type="compositionally biased region" description="Low complexity" evidence="1">
    <location>
        <begin position="296"/>
        <end position="307"/>
    </location>
</feature>
<dbReference type="EMBL" id="CAMXCT030006698">
    <property type="protein sequence ID" value="CAL4805822.1"/>
    <property type="molecule type" value="Genomic_DNA"/>
</dbReference>
<feature type="compositionally biased region" description="Polar residues" evidence="1">
    <location>
        <begin position="348"/>
        <end position="357"/>
    </location>
</feature>
<comment type="caution">
    <text evidence="2">The sequence shown here is derived from an EMBL/GenBank/DDBJ whole genome shotgun (WGS) entry which is preliminary data.</text>
</comment>
<feature type="region of interest" description="Disordered" evidence="1">
    <location>
        <begin position="147"/>
        <end position="166"/>
    </location>
</feature>
<dbReference type="Proteomes" id="UP001152797">
    <property type="component" value="Unassembled WGS sequence"/>
</dbReference>
<evidence type="ECO:0000256" key="1">
    <source>
        <dbReference type="SAM" id="MobiDB-lite"/>
    </source>
</evidence>
<keyword evidence="4" id="KW-1185">Reference proteome</keyword>
<reference evidence="3 4" key="2">
    <citation type="submission" date="2024-05" db="EMBL/GenBank/DDBJ databases">
        <authorList>
            <person name="Chen Y."/>
            <person name="Shah S."/>
            <person name="Dougan E. K."/>
            <person name="Thang M."/>
            <person name="Chan C."/>
        </authorList>
    </citation>
    <scope>NUCLEOTIDE SEQUENCE [LARGE SCALE GENOMIC DNA]</scope>
</reference>
<feature type="compositionally biased region" description="Pro residues" evidence="1">
    <location>
        <begin position="278"/>
        <end position="288"/>
    </location>
</feature>
<organism evidence="2">
    <name type="scientific">Cladocopium goreaui</name>
    <dbReference type="NCBI Taxonomy" id="2562237"/>
    <lineage>
        <taxon>Eukaryota</taxon>
        <taxon>Sar</taxon>
        <taxon>Alveolata</taxon>
        <taxon>Dinophyceae</taxon>
        <taxon>Suessiales</taxon>
        <taxon>Symbiodiniaceae</taxon>
        <taxon>Cladocopium</taxon>
    </lineage>
</organism>
<feature type="compositionally biased region" description="Low complexity" evidence="1">
    <location>
        <begin position="179"/>
        <end position="189"/>
    </location>
</feature>
<sequence>MPDEEFLSSFRKRYALLQQKLAEAQRAQSKTEEEEDDSAPPSQAERLARARRNRLKMPELKDLRQQLTSKAVEHGHLPASMGASGEWSRFLPKADDAAEVKVASAAEAAGLPTVAAAQLAQMAARREQQRQQHMEQLSQLNEQAEQMKNALHGTRAPGQAEDWSGMPAGLERHVGRLRQLQEQQGQVAADLQNLKGNKGNDRTQAPKGSPEMKGKGQRKGKAYGKWGPGKGYGNYQGDYQGDDQGENYSSQGPDFGGQEPDWNWGGWYPNQYQQWMGPPGPPGPPGPRGGPRYGRRGMQPRGMGQPMSPVQSQGLQGMYRSPAEMQAINGMNAVLQRVRGKTEVPTVRATQEVQPQTKAGAWGAAANEDAPAEAPAGSGTGDVSTAAGAAQPIAEERRQSAASSADEKEKKEKKEKKDKDKDPSRKESKEKKKDPKEDEDPVGKTGSRAQKSWFGK</sequence>